<organism evidence="2 3">
    <name type="scientific">Rhynchophorus ferrugineus</name>
    <name type="common">Red palm weevil</name>
    <name type="synonym">Curculio ferrugineus</name>
    <dbReference type="NCBI Taxonomy" id="354439"/>
    <lineage>
        <taxon>Eukaryota</taxon>
        <taxon>Metazoa</taxon>
        <taxon>Ecdysozoa</taxon>
        <taxon>Arthropoda</taxon>
        <taxon>Hexapoda</taxon>
        <taxon>Insecta</taxon>
        <taxon>Pterygota</taxon>
        <taxon>Neoptera</taxon>
        <taxon>Endopterygota</taxon>
        <taxon>Coleoptera</taxon>
        <taxon>Polyphaga</taxon>
        <taxon>Cucujiformia</taxon>
        <taxon>Curculionidae</taxon>
        <taxon>Dryophthorinae</taxon>
        <taxon>Rhynchophorus</taxon>
    </lineage>
</organism>
<evidence type="ECO:0000313" key="2">
    <source>
        <dbReference type="EMBL" id="KAF7267094.1"/>
    </source>
</evidence>
<feature type="compositionally biased region" description="Polar residues" evidence="1">
    <location>
        <begin position="1"/>
        <end position="10"/>
    </location>
</feature>
<feature type="region of interest" description="Disordered" evidence="1">
    <location>
        <begin position="1"/>
        <end position="38"/>
    </location>
</feature>
<dbReference type="AlphaFoldDB" id="A0A834HU00"/>
<reference evidence="2" key="1">
    <citation type="submission" date="2020-08" db="EMBL/GenBank/DDBJ databases">
        <title>Genome sequencing and assembly of the red palm weevil Rhynchophorus ferrugineus.</title>
        <authorList>
            <person name="Dias G.B."/>
            <person name="Bergman C.M."/>
            <person name="Manee M."/>
        </authorList>
    </citation>
    <scope>NUCLEOTIDE SEQUENCE</scope>
    <source>
        <strain evidence="2">AA-2017</strain>
        <tissue evidence="2">Whole larva</tissue>
    </source>
</reference>
<proteinExistence type="predicted"/>
<keyword evidence="3" id="KW-1185">Reference proteome</keyword>
<name>A0A834HU00_RHYFE</name>
<gene>
    <name evidence="2" type="ORF">GWI33_019642</name>
</gene>
<accession>A0A834HU00</accession>
<comment type="caution">
    <text evidence="2">The sequence shown here is derived from an EMBL/GenBank/DDBJ whole genome shotgun (WGS) entry which is preliminary data.</text>
</comment>
<dbReference type="OrthoDB" id="10520833at2759"/>
<dbReference type="Proteomes" id="UP000625711">
    <property type="component" value="Unassembled WGS sequence"/>
</dbReference>
<evidence type="ECO:0000313" key="3">
    <source>
        <dbReference type="Proteomes" id="UP000625711"/>
    </source>
</evidence>
<sequence length="120" mass="13295">MQSYQKTNTEPVEERSPGHGSSSLTRNDEVYKGPRKIPPSLAVGAPGTLYCEKHLGGTNGLFSRLHFTIVTYGPTTPLLRLVARPLVPPGLRPDRPSSPAHPHVLRRLKLLWNFQRLPAP</sequence>
<evidence type="ECO:0000256" key="1">
    <source>
        <dbReference type="SAM" id="MobiDB-lite"/>
    </source>
</evidence>
<dbReference type="EMBL" id="JAACXV010014466">
    <property type="protein sequence ID" value="KAF7267094.1"/>
    <property type="molecule type" value="Genomic_DNA"/>
</dbReference>
<protein>
    <submittedName>
        <fullName evidence="2">Uncharacterized protein</fullName>
    </submittedName>
</protein>